<name>A0A195E2A3_9HYME</name>
<sequence>MYLRLWVVCNLLVNQEVDNCNQVSGNTIFYRVINKGVMIIDISVNIRITLSARSNPGGNTSLYAATDERATTVTLKDRQTMLGSGPFVRILPHPDKEHICPGRGSDLTRGIGFWN</sequence>
<reference evidence="1 2" key="1">
    <citation type="submission" date="2015-09" db="EMBL/GenBank/DDBJ databases">
        <title>Trachymyrmex cornetzi WGS genome.</title>
        <authorList>
            <person name="Nygaard S."/>
            <person name="Hu H."/>
            <person name="Boomsma J."/>
            <person name="Zhang G."/>
        </authorList>
    </citation>
    <scope>NUCLEOTIDE SEQUENCE [LARGE SCALE GENOMIC DNA]</scope>
    <source>
        <strain evidence="1">Tcor2-1</strain>
        <tissue evidence="1">Whole body</tissue>
    </source>
</reference>
<keyword evidence="2" id="KW-1185">Reference proteome</keyword>
<evidence type="ECO:0000313" key="1">
    <source>
        <dbReference type="EMBL" id="KYN19047.1"/>
    </source>
</evidence>
<organism evidence="1 2">
    <name type="scientific">Trachymyrmex cornetzi</name>
    <dbReference type="NCBI Taxonomy" id="471704"/>
    <lineage>
        <taxon>Eukaryota</taxon>
        <taxon>Metazoa</taxon>
        <taxon>Ecdysozoa</taxon>
        <taxon>Arthropoda</taxon>
        <taxon>Hexapoda</taxon>
        <taxon>Insecta</taxon>
        <taxon>Pterygota</taxon>
        <taxon>Neoptera</taxon>
        <taxon>Endopterygota</taxon>
        <taxon>Hymenoptera</taxon>
        <taxon>Apocrita</taxon>
        <taxon>Aculeata</taxon>
        <taxon>Formicoidea</taxon>
        <taxon>Formicidae</taxon>
        <taxon>Myrmicinae</taxon>
        <taxon>Trachymyrmex</taxon>
    </lineage>
</organism>
<dbReference type="AlphaFoldDB" id="A0A195E2A3"/>
<evidence type="ECO:0000313" key="2">
    <source>
        <dbReference type="Proteomes" id="UP000078492"/>
    </source>
</evidence>
<gene>
    <name evidence="1" type="ORF">ALC57_08720</name>
</gene>
<dbReference type="Proteomes" id="UP000078492">
    <property type="component" value="Unassembled WGS sequence"/>
</dbReference>
<proteinExistence type="predicted"/>
<dbReference type="EMBL" id="KQ979814">
    <property type="protein sequence ID" value="KYN19047.1"/>
    <property type="molecule type" value="Genomic_DNA"/>
</dbReference>
<accession>A0A195E2A3</accession>
<protein>
    <submittedName>
        <fullName evidence="1">Uncharacterized protein</fullName>
    </submittedName>
</protein>